<proteinExistence type="predicted"/>
<dbReference type="Proteomes" id="UP000674084">
    <property type="component" value="Unassembled WGS sequence"/>
</dbReference>
<accession>A0ABS5DEA3</accession>
<keyword evidence="1" id="KW-1133">Transmembrane helix</keyword>
<keyword evidence="1" id="KW-0812">Transmembrane</keyword>
<dbReference type="RefSeq" id="WP_210970027.1">
    <property type="nucleotide sequence ID" value="NZ_JAGPXE010000004.1"/>
</dbReference>
<evidence type="ECO:0000313" key="2">
    <source>
        <dbReference type="EMBL" id="MBQ0924627.1"/>
    </source>
</evidence>
<organism evidence="2 3">
    <name type="scientific">Saccharopolyspora endophytica</name>
    <dbReference type="NCBI Taxonomy" id="543886"/>
    <lineage>
        <taxon>Bacteria</taxon>
        <taxon>Bacillati</taxon>
        <taxon>Actinomycetota</taxon>
        <taxon>Actinomycetes</taxon>
        <taxon>Pseudonocardiales</taxon>
        <taxon>Pseudonocardiaceae</taxon>
        <taxon>Saccharopolyspora</taxon>
    </lineage>
</organism>
<protein>
    <recommendedName>
        <fullName evidence="4">SdpI family protein</fullName>
    </recommendedName>
</protein>
<evidence type="ECO:0000313" key="3">
    <source>
        <dbReference type="Proteomes" id="UP000674084"/>
    </source>
</evidence>
<keyword evidence="3" id="KW-1185">Reference proteome</keyword>
<name>A0ABS5DEA3_9PSEU</name>
<reference evidence="2 3" key="1">
    <citation type="submission" date="2021-04" db="EMBL/GenBank/DDBJ databases">
        <title>Whole-genome sequencing of Saccharopolyspora endophytica KCTC 19397.</title>
        <authorList>
            <person name="Ay H."/>
            <person name="Saygin H."/>
            <person name="Sahin N."/>
        </authorList>
    </citation>
    <scope>NUCLEOTIDE SEQUENCE [LARGE SCALE GENOMIC DNA]</scope>
    <source>
        <strain evidence="2 3">KCTC 19397</strain>
    </source>
</reference>
<feature type="transmembrane region" description="Helical" evidence="1">
    <location>
        <begin position="6"/>
        <end position="23"/>
    </location>
</feature>
<evidence type="ECO:0008006" key="4">
    <source>
        <dbReference type="Google" id="ProtNLM"/>
    </source>
</evidence>
<feature type="transmembrane region" description="Helical" evidence="1">
    <location>
        <begin position="56"/>
        <end position="77"/>
    </location>
</feature>
<evidence type="ECO:0000256" key="1">
    <source>
        <dbReference type="SAM" id="Phobius"/>
    </source>
</evidence>
<sequence>MTGLSPEWVIVAGMLGGAAFVAFSKPLAKISARNAKSYYKNMSYQQADRWMRTHQYGFIVGGSLFVALGVLYFSGLLPEPG</sequence>
<keyword evidence="1" id="KW-0472">Membrane</keyword>
<comment type="caution">
    <text evidence="2">The sequence shown here is derived from an EMBL/GenBank/DDBJ whole genome shotgun (WGS) entry which is preliminary data.</text>
</comment>
<gene>
    <name evidence="2" type="ORF">KBO27_11785</name>
</gene>
<dbReference type="EMBL" id="JAGPXE010000004">
    <property type="protein sequence ID" value="MBQ0924627.1"/>
    <property type="molecule type" value="Genomic_DNA"/>
</dbReference>